<reference evidence="11 12" key="1">
    <citation type="submission" date="2010-12" db="EMBL/GenBank/DDBJ databases">
        <title>Complete sequence of Desulfurispirillum indicum S5.</title>
        <authorList>
            <consortium name="US DOE Joint Genome Institute"/>
            <person name="Lucas S."/>
            <person name="Copeland A."/>
            <person name="Lapidus A."/>
            <person name="Cheng J.-F."/>
            <person name="Goodwin L."/>
            <person name="Pitluck S."/>
            <person name="Chertkov O."/>
            <person name="Held B."/>
            <person name="Detter J.C."/>
            <person name="Han C."/>
            <person name="Tapia R."/>
            <person name="Land M."/>
            <person name="Hauser L."/>
            <person name="Kyrpides N."/>
            <person name="Ivanova N."/>
            <person name="Mikhailova N."/>
            <person name="Haggblom M."/>
            <person name="Rauschenbach I."/>
            <person name="Bini E."/>
            <person name="Woyke T."/>
        </authorList>
    </citation>
    <scope>NUCLEOTIDE SEQUENCE [LARGE SCALE GENOMIC DNA]</scope>
    <source>
        <strain evidence="12">ATCC BAA-1389 / DSM 22839 / S5</strain>
    </source>
</reference>
<dbReference type="Proteomes" id="UP000002572">
    <property type="component" value="Chromosome"/>
</dbReference>
<keyword evidence="5 7" id="KW-0436">Ligase</keyword>
<proteinExistence type="inferred from homology"/>
<dbReference type="InterPro" id="IPR040727">
    <property type="entry name" value="NAPRTase_N"/>
</dbReference>
<keyword evidence="11" id="KW-0808">Transferase</keyword>
<gene>
    <name evidence="7" type="primary">pncB</name>
    <name evidence="11" type="ordered locus">Selin_2405</name>
</gene>
<evidence type="ECO:0000256" key="4">
    <source>
        <dbReference type="ARBA" id="ARBA00022553"/>
    </source>
</evidence>
<dbReference type="eggNOG" id="COG1488">
    <property type="taxonomic scope" value="Bacteria"/>
</dbReference>
<evidence type="ECO:0000259" key="10">
    <source>
        <dbReference type="Pfam" id="PF17767"/>
    </source>
</evidence>
<dbReference type="PIRSF" id="PIRSF000484">
    <property type="entry name" value="NAPRT"/>
    <property type="match status" value="1"/>
</dbReference>
<evidence type="ECO:0000256" key="1">
    <source>
        <dbReference type="ARBA" id="ARBA00004952"/>
    </source>
</evidence>
<dbReference type="UniPathway" id="UPA00253">
    <property type="reaction ID" value="UER00457"/>
</dbReference>
<dbReference type="InterPro" id="IPR036068">
    <property type="entry name" value="Nicotinate_pribotase-like_C"/>
</dbReference>
<dbReference type="SUPFAM" id="SSF54675">
    <property type="entry name" value="Nicotinate/Quinolinate PRTase N-terminal domain-like"/>
    <property type="match status" value="1"/>
</dbReference>
<dbReference type="InterPro" id="IPR006406">
    <property type="entry name" value="Nic_PRibTrfase"/>
</dbReference>
<dbReference type="KEGG" id="din:Selin_2405"/>
<keyword evidence="4 7" id="KW-0597">Phosphoprotein</keyword>
<dbReference type="Pfam" id="PF17767">
    <property type="entry name" value="NAPRTase_N"/>
    <property type="match status" value="1"/>
</dbReference>
<dbReference type="GO" id="GO:0016757">
    <property type="term" value="F:glycosyltransferase activity"/>
    <property type="evidence" value="ECO:0007669"/>
    <property type="project" value="UniProtKB-KW"/>
</dbReference>
<name>E6W4P7_DESIS</name>
<keyword evidence="6 7" id="KW-0662">Pyridine nucleotide biosynthesis</keyword>
<dbReference type="InterPro" id="IPR007229">
    <property type="entry name" value="Nic_PRibTrfase-Fam"/>
</dbReference>
<feature type="modified residue" description="Phosphohistidine; by autocatalysis" evidence="7">
    <location>
        <position position="215"/>
    </location>
</feature>
<dbReference type="InParanoid" id="E6W4P7"/>
<dbReference type="Gene3D" id="3.20.140.10">
    <property type="entry name" value="nicotinate phosphoribosyltransferase"/>
    <property type="match status" value="1"/>
</dbReference>
<evidence type="ECO:0000256" key="2">
    <source>
        <dbReference type="ARBA" id="ARBA00010897"/>
    </source>
</evidence>
<dbReference type="AlphaFoldDB" id="E6W4P7"/>
<keyword evidence="11" id="KW-0328">Glycosyltransferase</keyword>
<dbReference type="HOGENOM" id="CLU_030991_1_0_0"/>
<accession>E6W4P7</accession>
<dbReference type="GO" id="GO:0005829">
    <property type="term" value="C:cytosol"/>
    <property type="evidence" value="ECO:0007669"/>
    <property type="project" value="TreeGrafter"/>
</dbReference>
<dbReference type="PANTHER" id="PTHR11098">
    <property type="entry name" value="NICOTINATE PHOSPHORIBOSYLTRANSFERASE"/>
    <property type="match status" value="1"/>
</dbReference>
<sequence>MIIQSLLDTDLYKFTMMQVAFHQYPKAHAEYRFFCRTSDADLGGIVEAVRTEVRHLCTLQLTAPELDFLASLPYMQPDFLAFLERFRLDERNVSVKACGDANLEIIIRGGILQTILFEIPLLAIVNELYYQQVFPDPDFRQAWQRLWDKVELVRQHPDGADFHFVEFGTRRRFSRRHHFRVMEYLRKELPANCVGTSNLHLARTMGLQPVGTMAHEYLQICQVLAPQLQKSQRYAFELWRREYGDQLGIALSDIITLEAFLRDFDAGLASAYAGARQDSGDPFHWGDSLIAHYQKLGIDPTTKTLVFSDGLNIPKALEIHRYFRRRIRTLFGIGTNLTNDLGGYTPLDIVIKMTRCNGQPVAKISDSPGKSICTDPTYIDTLKEAFDVQNHRAGDQNP</sequence>
<dbReference type="NCBIfam" id="TIGR01514">
    <property type="entry name" value="NAPRTase"/>
    <property type="match status" value="1"/>
</dbReference>
<comment type="function">
    <text evidence="7 8">Catalyzes the synthesis of beta-nicotinate D-ribonucleotide from nicotinate and 5-phospho-D-ribose 1-phosphate at the expense of ATP.</text>
</comment>
<dbReference type="PANTHER" id="PTHR11098:SF1">
    <property type="entry name" value="NICOTINATE PHOSPHORIBOSYLTRANSFERASE"/>
    <property type="match status" value="1"/>
</dbReference>
<evidence type="ECO:0000256" key="5">
    <source>
        <dbReference type="ARBA" id="ARBA00022598"/>
    </source>
</evidence>
<organism evidence="11 12">
    <name type="scientific">Desulfurispirillum indicum (strain ATCC BAA-1389 / DSM 22839 / S5)</name>
    <dbReference type="NCBI Taxonomy" id="653733"/>
    <lineage>
        <taxon>Bacteria</taxon>
        <taxon>Pseudomonadati</taxon>
        <taxon>Chrysiogenota</taxon>
        <taxon>Chrysiogenia</taxon>
        <taxon>Chrysiogenales</taxon>
        <taxon>Chrysiogenaceae</taxon>
        <taxon>Desulfurispirillum</taxon>
    </lineage>
</organism>
<comment type="PTM">
    <text evidence="7 8">Transiently phosphorylated on a His residue during the reaction cycle. Phosphorylation strongly increases the affinity for substrates and increases the rate of nicotinate D-ribonucleotide production. Dephosphorylation regenerates the low-affinity form of the enzyme, leading to product release.</text>
</comment>
<evidence type="ECO:0000259" key="9">
    <source>
        <dbReference type="Pfam" id="PF04095"/>
    </source>
</evidence>
<dbReference type="HAMAP" id="MF_00570">
    <property type="entry name" value="NAPRTase"/>
    <property type="match status" value="1"/>
</dbReference>
<dbReference type="Pfam" id="PF04095">
    <property type="entry name" value="NAPRTase"/>
    <property type="match status" value="1"/>
</dbReference>
<dbReference type="RefSeq" id="WP_013506991.1">
    <property type="nucleotide sequence ID" value="NC_014836.1"/>
</dbReference>
<dbReference type="STRING" id="653733.Selin_2405"/>
<evidence type="ECO:0000256" key="3">
    <source>
        <dbReference type="ARBA" id="ARBA00013236"/>
    </source>
</evidence>
<dbReference type="GO" id="GO:0034355">
    <property type="term" value="P:NAD+ biosynthetic process via the salvage pathway"/>
    <property type="evidence" value="ECO:0007669"/>
    <property type="project" value="TreeGrafter"/>
</dbReference>
<dbReference type="NCBIfam" id="NF003704">
    <property type="entry name" value="PRK05321.1"/>
    <property type="match status" value="1"/>
</dbReference>
<keyword evidence="12" id="KW-1185">Reference proteome</keyword>
<dbReference type="OrthoDB" id="9771406at2"/>
<dbReference type="GO" id="GO:0004516">
    <property type="term" value="F:nicotinate phosphoribosyltransferase activity"/>
    <property type="evidence" value="ECO:0007669"/>
    <property type="project" value="UniProtKB-UniRule"/>
</dbReference>
<evidence type="ECO:0000256" key="6">
    <source>
        <dbReference type="ARBA" id="ARBA00022642"/>
    </source>
</evidence>
<dbReference type="SUPFAM" id="SSF51690">
    <property type="entry name" value="Nicotinate/Quinolinate PRTase C-terminal domain-like"/>
    <property type="match status" value="1"/>
</dbReference>
<comment type="catalytic activity">
    <reaction evidence="7 8">
        <text>5-phospho-alpha-D-ribose 1-diphosphate + nicotinate + ATP + H2O = nicotinate beta-D-ribonucleotide + ADP + phosphate + diphosphate</text>
        <dbReference type="Rhea" id="RHEA:36163"/>
        <dbReference type="ChEBI" id="CHEBI:15377"/>
        <dbReference type="ChEBI" id="CHEBI:30616"/>
        <dbReference type="ChEBI" id="CHEBI:32544"/>
        <dbReference type="ChEBI" id="CHEBI:33019"/>
        <dbReference type="ChEBI" id="CHEBI:43474"/>
        <dbReference type="ChEBI" id="CHEBI:57502"/>
        <dbReference type="ChEBI" id="CHEBI:58017"/>
        <dbReference type="ChEBI" id="CHEBI:456216"/>
        <dbReference type="EC" id="6.3.4.21"/>
    </reaction>
</comment>
<dbReference type="EC" id="6.3.4.21" evidence="3 7"/>
<evidence type="ECO:0000256" key="7">
    <source>
        <dbReference type="HAMAP-Rule" id="MF_00570"/>
    </source>
</evidence>
<evidence type="ECO:0000313" key="11">
    <source>
        <dbReference type="EMBL" id="ADU67120.1"/>
    </source>
</evidence>
<protein>
    <recommendedName>
        <fullName evidence="3 7">Nicotinate phosphoribosyltransferase</fullName>
        <shortName evidence="7">NAPRTase</shortName>
        <ecNumber evidence="3 7">6.3.4.21</ecNumber>
    </recommendedName>
</protein>
<dbReference type="FunCoup" id="E6W4P7">
    <property type="interactions" value="274"/>
</dbReference>
<evidence type="ECO:0000256" key="8">
    <source>
        <dbReference type="RuleBase" id="RU003838"/>
    </source>
</evidence>
<dbReference type="EMBL" id="CP002432">
    <property type="protein sequence ID" value="ADU67120.1"/>
    <property type="molecule type" value="Genomic_DNA"/>
</dbReference>
<comment type="similarity">
    <text evidence="2 7 8">Belongs to the NAPRTase family.</text>
</comment>
<feature type="domain" description="Nicotinate phosphoribosyltransferase N-terminal" evidence="10">
    <location>
        <begin position="7"/>
        <end position="126"/>
    </location>
</feature>
<dbReference type="InterPro" id="IPR041525">
    <property type="entry name" value="N/Namide_PRibTrfase"/>
</dbReference>
<evidence type="ECO:0000313" key="12">
    <source>
        <dbReference type="Proteomes" id="UP000002572"/>
    </source>
</evidence>
<feature type="domain" description="Nicotinate/nicotinamide phosphoribosyltransferase" evidence="9">
    <location>
        <begin position="162"/>
        <end position="389"/>
    </location>
</feature>
<comment type="pathway">
    <text evidence="1 7 8">Cofactor biosynthesis; NAD(+) biosynthesis; nicotinate D-ribonucleotide from nicotinate: step 1/1.</text>
</comment>